<gene>
    <name evidence="9" type="ORF">Fcan01_08334</name>
</gene>
<proteinExistence type="inferred from homology"/>
<dbReference type="InterPro" id="IPR051843">
    <property type="entry name" value="CPA1_transporter"/>
</dbReference>
<dbReference type="OMA" id="WAIPTFA"/>
<comment type="subcellular location">
    <subcellularLocation>
        <location evidence="1">Membrane</location>
        <topology evidence="1">Multi-pass membrane protein</topology>
    </subcellularLocation>
</comment>
<keyword evidence="3 7" id="KW-0812">Transmembrane</keyword>
<feature type="transmembrane region" description="Helical" evidence="7">
    <location>
        <begin position="397"/>
        <end position="422"/>
    </location>
</feature>
<feature type="transmembrane region" description="Helical" evidence="7">
    <location>
        <begin position="343"/>
        <end position="361"/>
    </location>
</feature>
<keyword evidence="4 7" id="KW-1133">Transmembrane helix</keyword>
<dbReference type="InterPro" id="IPR006153">
    <property type="entry name" value="Cation/H_exchanger_TM"/>
</dbReference>
<dbReference type="GO" id="GO:0016020">
    <property type="term" value="C:membrane"/>
    <property type="evidence" value="ECO:0007669"/>
    <property type="project" value="UniProtKB-SubCell"/>
</dbReference>
<keyword evidence="10" id="KW-1185">Reference proteome</keyword>
<feature type="domain" description="Cation/H+ exchanger transmembrane" evidence="8">
    <location>
        <begin position="137"/>
        <end position="515"/>
    </location>
</feature>
<dbReference type="STRING" id="158441.A0A226EGI3"/>
<evidence type="ECO:0000256" key="7">
    <source>
        <dbReference type="SAM" id="Phobius"/>
    </source>
</evidence>
<feature type="transmembrane region" description="Helical" evidence="7">
    <location>
        <begin position="311"/>
        <end position="331"/>
    </location>
</feature>
<accession>A0A226EGI3</accession>
<dbReference type="GO" id="GO:1902600">
    <property type="term" value="P:proton transmembrane transport"/>
    <property type="evidence" value="ECO:0007669"/>
    <property type="project" value="InterPro"/>
</dbReference>
<evidence type="ECO:0000256" key="5">
    <source>
        <dbReference type="ARBA" id="ARBA00023136"/>
    </source>
</evidence>
<evidence type="ECO:0000256" key="3">
    <source>
        <dbReference type="ARBA" id="ARBA00022692"/>
    </source>
</evidence>
<dbReference type="AlphaFoldDB" id="A0A226EGI3"/>
<dbReference type="Proteomes" id="UP000198287">
    <property type="component" value="Unassembled WGS sequence"/>
</dbReference>
<feature type="transmembrane region" description="Helical" evidence="7">
    <location>
        <begin position="503"/>
        <end position="524"/>
    </location>
</feature>
<comment type="similarity">
    <text evidence="2">Belongs to the monovalent cation:proton antiporter 1 (CPA1) transporter (TC 2.A.36) family.</text>
</comment>
<dbReference type="EMBL" id="LNIX01000003">
    <property type="protein sequence ID" value="OXA56773.1"/>
    <property type="molecule type" value="Genomic_DNA"/>
</dbReference>
<feature type="region of interest" description="Disordered" evidence="6">
    <location>
        <begin position="23"/>
        <end position="66"/>
    </location>
</feature>
<feature type="transmembrane region" description="Helical" evidence="7">
    <location>
        <begin position="268"/>
        <end position="295"/>
    </location>
</feature>
<dbReference type="GO" id="GO:0015297">
    <property type="term" value="F:antiporter activity"/>
    <property type="evidence" value="ECO:0007669"/>
    <property type="project" value="InterPro"/>
</dbReference>
<feature type="transmembrane region" description="Helical" evidence="7">
    <location>
        <begin position="234"/>
        <end position="256"/>
    </location>
</feature>
<feature type="transmembrane region" description="Helical" evidence="7">
    <location>
        <begin position="428"/>
        <end position="451"/>
    </location>
</feature>
<protein>
    <submittedName>
        <fullName evidence="9">Mitochondrial sodium/hydrogen exchanger 9B2</fullName>
    </submittedName>
</protein>
<evidence type="ECO:0000259" key="8">
    <source>
        <dbReference type="Pfam" id="PF00999"/>
    </source>
</evidence>
<comment type="caution">
    <text evidence="9">The sequence shown here is derived from an EMBL/GenBank/DDBJ whole genome shotgun (WGS) entry which is preliminary data.</text>
</comment>
<dbReference type="Pfam" id="PF00999">
    <property type="entry name" value="Na_H_Exchanger"/>
    <property type="match status" value="1"/>
</dbReference>
<dbReference type="PANTHER" id="PTHR31102:SF1">
    <property type="entry name" value="CATION_H+ EXCHANGER DOMAIN-CONTAINING PROTEIN"/>
    <property type="match status" value="1"/>
</dbReference>
<dbReference type="PANTHER" id="PTHR31102">
    <property type="match status" value="1"/>
</dbReference>
<name>A0A226EGI3_FOLCA</name>
<sequence length="555" mass="59973">MSGINLKPFQTEAQPNVFSNTIDLEEESSQPQQSRLTTDLSTSTKTKNSGTTMASSNTTYQSIPINPPVSTDKPESKFTRYIKTFSLPPIIFDSFMSMVTSLLVWLSVYTIVGADNLPGGIVFVIVFLEFGGRITGYFASLCHLPPMVGMLGLGIVIRNVPYIDFGKYLPSTVASPIRQLSLAVILTRAGLGLDLDVLLKFKWLVARLAFFPTVVEASVVGILVHFIIGFPWLWSLIVGFSIAAVSPAVIVPRILILKEQGYGVEKGIPTIILAAASLDNIVAIALFGVCIGFTFSTKSLALTILQGPLEILLGCCTGLMWGAFTGIVFPSSVESGQKNWDNTVFKLLMVLGGSVASVLGYNKLGYSGAGVLSCLISSFTTACFWKKRGAVSDFETIRWMFTFLWKFFEPLLFGVIGCQIVVETLDKNVVVLGIGCLVVGSVVRFGTTFIMVTKSGLSLKERIFFSIAWTPKATVQAAIGPMALDLAQKSGNIDDENLGLQVLTLAVLVILLTAPLGELAVIMAGPRLLSKPLQVMQEDIIVGRMSNQDQQNVCN</sequence>
<evidence type="ECO:0000256" key="4">
    <source>
        <dbReference type="ARBA" id="ARBA00022989"/>
    </source>
</evidence>
<keyword evidence="5 7" id="KW-0472">Membrane</keyword>
<feature type="transmembrane region" description="Helical" evidence="7">
    <location>
        <begin position="367"/>
        <end position="385"/>
    </location>
</feature>
<evidence type="ECO:0000256" key="2">
    <source>
        <dbReference type="ARBA" id="ARBA00007367"/>
    </source>
</evidence>
<evidence type="ECO:0000313" key="10">
    <source>
        <dbReference type="Proteomes" id="UP000198287"/>
    </source>
</evidence>
<feature type="compositionally biased region" description="Low complexity" evidence="6">
    <location>
        <begin position="36"/>
        <end position="52"/>
    </location>
</feature>
<feature type="transmembrane region" description="Helical" evidence="7">
    <location>
        <begin position="208"/>
        <end position="228"/>
    </location>
</feature>
<evidence type="ECO:0000256" key="1">
    <source>
        <dbReference type="ARBA" id="ARBA00004141"/>
    </source>
</evidence>
<dbReference type="OrthoDB" id="423807at2759"/>
<feature type="transmembrane region" description="Helical" evidence="7">
    <location>
        <begin position="141"/>
        <end position="160"/>
    </location>
</feature>
<evidence type="ECO:0000313" key="9">
    <source>
        <dbReference type="EMBL" id="OXA56773.1"/>
    </source>
</evidence>
<evidence type="ECO:0000256" key="6">
    <source>
        <dbReference type="SAM" id="MobiDB-lite"/>
    </source>
</evidence>
<feature type="compositionally biased region" description="Polar residues" evidence="6">
    <location>
        <begin position="53"/>
        <end position="64"/>
    </location>
</feature>
<reference evidence="9 10" key="1">
    <citation type="submission" date="2015-12" db="EMBL/GenBank/DDBJ databases">
        <title>The genome of Folsomia candida.</title>
        <authorList>
            <person name="Faddeeva A."/>
            <person name="Derks M.F."/>
            <person name="Anvar Y."/>
            <person name="Smit S."/>
            <person name="Van Straalen N."/>
            <person name="Roelofs D."/>
        </authorList>
    </citation>
    <scope>NUCLEOTIDE SEQUENCE [LARGE SCALE GENOMIC DNA]</scope>
    <source>
        <strain evidence="9 10">VU population</strain>
        <tissue evidence="9">Whole body</tissue>
    </source>
</reference>
<organism evidence="9 10">
    <name type="scientific">Folsomia candida</name>
    <name type="common">Springtail</name>
    <dbReference type="NCBI Taxonomy" id="158441"/>
    <lineage>
        <taxon>Eukaryota</taxon>
        <taxon>Metazoa</taxon>
        <taxon>Ecdysozoa</taxon>
        <taxon>Arthropoda</taxon>
        <taxon>Hexapoda</taxon>
        <taxon>Collembola</taxon>
        <taxon>Entomobryomorpha</taxon>
        <taxon>Isotomoidea</taxon>
        <taxon>Isotomidae</taxon>
        <taxon>Proisotominae</taxon>
        <taxon>Folsomia</taxon>
    </lineage>
</organism>